<proteinExistence type="predicted"/>
<evidence type="ECO:0000313" key="2">
    <source>
        <dbReference type="Proteomes" id="UP000287651"/>
    </source>
</evidence>
<gene>
    <name evidence="1" type="ORF">B296_00007681</name>
</gene>
<name>A0A427BBP0_ENSVE</name>
<protein>
    <submittedName>
        <fullName evidence="1">Uncharacterized protein</fullName>
    </submittedName>
</protein>
<accession>A0A427BBP0</accession>
<sequence length="115" mass="12918">MKRRRAIVVLQEGSGSSGWKSRRKHRRLEERAVAVASEGFSYNCNFFREGNEGMLADDSSKCDRGGRRREAVVAMATTRVVARAGSRGEQGNGRRMRWLATGRWEKSNATVKKAN</sequence>
<dbReference type="Proteomes" id="UP000287651">
    <property type="component" value="Unassembled WGS sequence"/>
</dbReference>
<dbReference type="AlphaFoldDB" id="A0A427BBP0"/>
<reference evidence="1 2" key="1">
    <citation type="journal article" date="2014" name="Agronomy (Basel)">
        <title>A Draft Genome Sequence for Ensete ventricosum, the Drought-Tolerant Tree Against Hunger.</title>
        <authorList>
            <person name="Harrison J."/>
            <person name="Moore K.A."/>
            <person name="Paszkiewicz K."/>
            <person name="Jones T."/>
            <person name="Grant M."/>
            <person name="Ambacheew D."/>
            <person name="Muzemil S."/>
            <person name="Studholme D.J."/>
        </authorList>
    </citation>
    <scope>NUCLEOTIDE SEQUENCE [LARGE SCALE GENOMIC DNA]</scope>
</reference>
<dbReference type="EMBL" id="AMZH03000053">
    <property type="protein sequence ID" value="RRT85843.1"/>
    <property type="molecule type" value="Genomic_DNA"/>
</dbReference>
<evidence type="ECO:0000313" key="1">
    <source>
        <dbReference type="EMBL" id="RRT85843.1"/>
    </source>
</evidence>
<organism evidence="1 2">
    <name type="scientific">Ensete ventricosum</name>
    <name type="common">Abyssinian banana</name>
    <name type="synonym">Musa ensete</name>
    <dbReference type="NCBI Taxonomy" id="4639"/>
    <lineage>
        <taxon>Eukaryota</taxon>
        <taxon>Viridiplantae</taxon>
        <taxon>Streptophyta</taxon>
        <taxon>Embryophyta</taxon>
        <taxon>Tracheophyta</taxon>
        <taxon>Spermatophyta</taxon>
        <taxon>Magnoliopsida</taxon>
        <taxon>Liliopsida</taxon>
        <taxon>Zingiberales</taxon>
        <taxon>Musaceae</taxon>
        <taxon>Ensete</taxon>
    </lineage>
</organism>
<comment type="caution">
    <text evidence="1">The sequence shown here is derived from an EMBL/GenBank/DDBJ whole genome shotgun (WGS) entry which is preliminary data.</text>
</comment>